<comment type="caution">
    <text evidence="1">The sequence shown here is derived from an EMBL/GenBank/DDBJ whole genome shotgun (WGS) entry which is preliminary data.</text>
</comment>
<proteinExistence type="predicted"/>
<keyword evidence="2" id="KW-1185">Reference proteome</keyword>
<dbReference type="EMBL" id="CM046505">
    <property type="protein sequence ID" value="KAI8674659.1"/>
    <property type="molecule type" value="Genomic_DNA"/>
</dbReference>
<dbReference type="Proteomes" id="UP001065298">
    <property type="component" value="Chromosome 3"/>
</dbReference>
<sequence length="325" mass="36828">MGSYYSSGYCLISATGAADSNEGLFMERHMTKYETKSCLIGFDEEKKTHRYLLVLDLSAGQIMRKAPLMKWGWCMQERLLSCRVLHWTKDCLIWECPGTPGWSELLEPSLHKPTRLDGSNHEVFEQPTTTDTAMLKKVKDDRLRLVTRYSNMNLTYQTDRPAAIHGVACRLLSIHGGGYFAGLFRNNIISGLAWMVEWTDFYEPTASKALGFTTWSWASSDAQFGISFPSLDESLIQCLNPEAFVSAPVLISFKDESERILHLRGPLISLDATLYESSGQQYQRLKKCRSENGMLKLKPSMTRMTCSPVFQVDCAYLFWAGIKTS</sequence>
<protein>
    <submittedName>
        <fullName evidence="1">HET domain-containing protein</fullName>
    </submittedName>
</protein>
<evidence type="ECO:0000313" key="2">
    <source>
        <dbReference type="Proteomes" id="UP001065298"/>
    </source>
</evidence>
<reference evidence="1" key="1">
    <citation type="submission" date="2022-06" db="EMBL/GenBank/DDBJ databases">
        <title>Fusarium solani species complex genomes reveal bases of compartmentalisation and animal pathogenesis.</title>
        <authorList>
            <person name="Tsai I.J."/>
        </authorList>
    </citation>
    <scope>NUCLEOTIDE SEQUENCE</scope>
    <source>
        <strain evidence="1">Fu6.1</strain>
    </source>
</reference>
<organism evidence="1 2">
    <name type="scientific">Fusarium keratoplasticum</name>
    <dbReference type="NCBI Taxonomy" id="1328300"/>
    <lineage>
        <taxon>Eukaryota</taxon>
        <taxon>Fungi</taxon>
        <taxon>Dikarya</taxon>
        <taxon>Ascomycota</taxon>
        <taxon>Pezizomycotina</taxon>
        <taxon>Sordariomycetes</taxon>
        <taxon>Hypocreomycetidae</taxon>
        <taxon>Hypocreales</taxon>
        <taxon>Nectriaceae</taxon>
        <taxon>Fusarium</taxon>
        <taxon>Fusarium solani species complex</taxon>
    </lineage>
</organism>
<gene>
    <name evidence="1" type="ORF">NCS57_00364600</name>
</gene>
<evidence type="ECO:0000313" key="1">
    <source>
        <dbReference type="EMBL" id="KAI8674659.1"/>
    </source>
</evidence>
<accession>A0ACC0R4P5</accession>
<name>A0ACC0R4P5_9HYPO</name>